<dbReference type="InterPro" id="IPR009959">
    <property type="entry name" value="Cyclase_SnoaL-like"/>
</dbReference>
<organism evidence="1 2">
    <name type="scientific">Colletotrichum orchidophilum</name>
    <dbReference type="NCBI Taxonomy" id="1209926"/>
    <lineage>
        <taxon>Eukaryota</taxon>
        <taxon>Fungi</taxon>
        <taxon>Dikarya</taxon>
        <taxon>Ascomycota</taxon>
        <taxon>Pezizomycotina</taxon>
        <taxon>Sordariomycetes</taxon>
        <taxon>Hypocreomycetidae</taxon>
        <taxon>Glomerellales</taxon>
        <taxon>Glomerellaceae</taxon>
        <taxon>Colletotrichum</taxon>
    </lineage>
</organism>
<comment type="caution">
    <text evidence="1">The sequence shown here is derived from an EMBL/GenBank/DDBJ whole genome shotgun (WGS) entry which is preliminary data.</text>
</comment>
<evidence type="ECO:0000313" key="2">
    <source>
        <dbReference type="Proteomes" id="UP000176998"/>
    </source>
</evidence>
<dbReference type="PANTHER" id="PTHR38436:SF3">
    <property type="entry name" value="CARBOXYMETHYLENEBUTENOLIDASE-RELATED"/>
    <property type="match status" value="1"/>
</dbReference>
<dbReference type="STRING" id="1209926.A0A1G4BP48"/>
<dbReference type="Gene3D" id="3.10.450.50">
    <property type="match status" value="1"/>
</dbReference>
<reference evidence="1 2" key="1">
    <citation type="submission" date="2016-09" db="EMBL/GenBank/DDBJ databases">
        <authorList>
            <person name="Capua I."/>
            <person name="De Benedictis P."/>
            <person name="Joannis T."/>
            <person name="Lombin L.H."/>
            <person name="Cattoli G."/>
        </authorList>
    </citation>
    <scope>NUCLEOTIDE SEQUENCE [LARGE SCALE GENOMIC DNA]</scope>
    <source>
        <strain evidence="1 2">IMI 309357</strain>
    </source>
</reference>
<gene>
    <name evidence="1" type="ORF">CORC01_01462</name>
</gene>
<dbReference type="Proteomes" id="UP000176998">
    <property type="component" value="Unassembled WGS sequence"/>
</dbReference>
<dbReference type="RefSeq" id="XP_022480216.1">
    <property type="nucleotide sequence ID" value="XM_022613117.1"/>
</dbReference>
<sequence length="423" mass="47109">MYADISKLPAPLPQSDLETVASGISLLPPLSRRGVGPGVILLVPSIDKALAIEEGVPSLPLKWAEEGYTVIVIQPAAFENGVRETLDLVMKTFQKSDKCKPKDVVGLVAYEPEMWNMVASILSDFSEIVSTVVYADNSEKSSVSSSPVPAAYHFAGKSEGQPLRSKGRTEYFYSAAKSFKFAIPFQPHFDYNMEMLSYTRNLTLLKGEMKTPIFDLEAIWDEHTWYEFADRSVEHTMSTMVQEPYVNHIPTLTGGVGRVKLTDFYRHNFIFNNSADTELELISRTIGIDRVVDEFIFKFTHDQELDWLLPGVPPTNKYAEIPFAAVVNIRGDRLYHEHITWDQGTALAQLGLLPEYLPFPGGDLQYRVPVAGVETAMKLRARNSVPSNEMFKFTTRSAVDSEGVTRGNLVAAVSENGVEPVTN</sequence>
<dbReference type="InterPro" id="IPR032710">
    <property type="entry name" value="NTF2-like_dom_sf"/>
</dbReference>
<dbReference type="SUPFAM" id="SSF54427">
    <property type="entry name" value="NTF2-like"/>
    <property type="match status" value="1"/>
</dbReference>
<proteinExistence type="predicted"/>
<dbReference type="EMBL" id="MJBS01000008">
    <property type="protein sequence ID" value="OHF03078.1"/>
    <property type="molecule type" value="Genomic_DNA"/>
</dbReference>
<name>A0A1G4BP48_9PEZI</name>
<dbReference type="GeneID" id="34554627"/>
<protein>
    <submittedName>
        <fullName evidence="1">Carboxymethylenebutenolidase</fullName>
    </submittedName>
</protein>
<keyword evidence="2" id="KW-1185">Reference proteome</keyword>
<dbReference type="PANTHER" id="PTHR38436">
    <property type="entry name" value="POLYKETIDE CYCLASE SNOAL-LIKE DOMAIN"/>
    <property type="match status" value="1"/>
</dbReference>
<accession>A0A1G4BP48</accession>
<dbReference type="OrthoDB" id="5440at2759"/>
<evidence type="ECO:0000313" key="1">
    <source>
        <dbReference type="EMBL" id="OHF03078.1"/>
    </source>
</evidence>
<dbReference type="AlphaFoldDB" id="A0A1G4BP48"/>
<dbReference type="GO" id="GO:0030638">
    <property type="term" value="P:polyketide metabolic process"/>
    <property type="evidence" value="ECO:0007669"/>
    <property type="project" value="InterPro"/>
</dbReference>